<dbReference type="Proteomes" id="UP000036756">
    <property type="component" value="Unassembled WGS sequence"/>
</dbReference>
<dbReference type="InterPro" id="IPR002545">
    <property type="entry name" value="CheW-lke_dom"/>
</dbReference>
<feature type="domain" description="CheW-like" evidence="1">
    <location>
        <begin position="3"/>
        <end position="143"/>
    </location>
</feature>
<dbReference type="Gene3D" id="2.40.50.180">
    <property type="entry name" value="CheA-289, Domain 4"/>
    <property type="match status" value="1"/>
</dbReference>
<dbReference type="InterPro" id="IPR039315">
    <property type="entry name" value="CheW"/>
</dbReference>
<dbReference type="Gene3D" id="2.30.30.40">
    <property type="entry name" value="SH3 Domains"/>
    <property type="match status" value="1"/>
</dbReference>
<dbReference type="EMBL" id="LFVU01000027">
    <property type="protein sequence ID" value="KMT21675.1"/>
    <property type="molecule type" value="Genomic_DNA"/>
</dbReference>
<dbReference type="RefSeq" id="WP_048571091.1">
    <property type="nucleotide sequence ID" value="NZ_LFVU01000027.1"/>
</dbReference>
<dbReference type="PANTHER" id="PTHR22617:SF23">
    <property type="entry name" value="CHEMOTAXIS PROTEIN CHEW"/>
    <property type="match status" value="1"/>
</dbReference>
<dbReference type="PROSITE" id="PS50851">
    <property type="entry name" value="CHEW"/>
    <property type="match status" value="1"/>
</dbReference>
<evidence type="ECO:0000259" key="1">
    <source>
        <dbReference type="PROSITE" id="PS50851"/>
    </source>
</evidence>
<dbReference type="InterPro" id="IPR036061">
    <property type="entry name" value="CheW-like_dom_sf"/>
</dbReference>
<dbReference type="STRING" id="1121307.CLCY_2c04370"/>
<dbReference type="PATRIC" id="fig|1121307.3.peg.1295"/>
<dbReference type="GO" id="GO:0007165">
    <property type="term" value="P:signal transduction"/>
    <property type="evidence" value="ECO:0007669"/>
    <property type="project" value="InterPro"/>
</dbReference>
<protein>
    <submittedName>
        <fullName evidence="2">Chemotaxis protein CheW</fullName>
    </submittedName>
</protein>
<gene>
    <name evidence="2" type="primary">cheW</name>
    <name evidence="2" type="ORF">CLCY_2c04370</name>
</gene>
<keyword evidence="3" id="KW-1185">Reference proteome</keyword>
<sequence length="148" mass="16761">MKSCKVVIFKINNEEYAADIMEVERILGYSEPTKIPDSPDYIKGIIDYHDTILPIIDIKERFNLKNTGYNEESKIIVVKSGNTCVGLSVDAVLEVIDIFENKIESAPEIAKRDSNKYIKSIININNRIIVFLDTHAIVQSEELVSLSQ</sequence>
<name>A0A0J8D6G0_CLOCY</name>
<evidence type="ECO:0000313" key="2">
    <source>
        <dbReference type="EMBL" id="KMT21675.1"/>
    </source>
</evidence>
<comment type="caution">
    <text evidence="2">The sequence shown here is derived from an EMBL/GenBank/DDBJ whole genome shotgun (WGS) entry which is preliminary data.</text>
</comment>
<reference evidence="2 3" key="1">
    <citation type="submission" date="2015-06" db="EMBL/GenBank/DDBJ databases">
        <title>Draft genome sequence of the purine-degrading Clostridium cylindrosporum HC-1 (DSM 605).</title>
        <authorList>
            <person name="Poehlein A."/>
            <person name="Schiel-Bengelsdorf B."/>
            <person name="Bengelsdorf F."/>
            <person name="Daniel R."/>
            <person name="Duerre P."/>
        </authorList>
    </citation>
    <scope>NUCLEOTIDE SEQUENCE [LARGE SCALE GENOMIC DNA]</scope>
    <source>
        <strain evidence="2 3">DSM 605</strain>
    </source>
</reference>
<dbReference type="SUPFAM" id="SSF50341">
    <property type="entry name" value="CheW-like"/>
    <property type="match status" value="1"/>
</dbReference>
<dbReference type="OrthoDB" id="9794382at2"/>
<dbReference type="SMART" id="SM00260">
    <property type="entry name" value="CheW"/>
    <property type="match status" value="1"/>
</dbReference>
<dbReference type="GO" id="GO:0005829">
    <property type="term" value="C:cytosol"/>
    <property type="evidence" value="ECO:0007669"/>
    <property type="project" value="TreeGrafter"/>
</dbReference>
<dbReference type="Pfam" id="PF01584">
    <property type="entry name" value="CheW"/>
    <property type="match status" value="1"/>
</dbReference>
<dbReference type="AlphaFoldDB" id="A0A0J8D6G0"/>
<dbReference type="GO" id="GO:0006935">
    <property type="term" value="P:chemotaxis"/>
    <property type="evidence" value="ECO:0007669"/>
    <property type="project" value="InterPro"/>
</dbReference>
<organism evidence="2 3">
    <name type="scientific">Clostridium cylindrosporum DSM 605</name>
    <dbReference type="NCBI Taxonomy" id="1121307"/>
    <lineage>
        <taxon>Bacteria</taxon>
        <taxon>Bacillati</taxon>
        <taxon>Bacillota</taxon>
        <taxon>Clostridia</taxon>
        <taxon>Eubacteriales</taxon>
        <taxon>Clostridiaceae</taxon>
        <taxon>Clostridium</taxon>
    </lineage>
</organism>
<accession>A0A0J8D6G0</accession>
<evidence type="ECO:0000313" key="3">
    <source>
        <dbReference type="Proteomes" id="UP000036756"/>
    </source>
</evidence>
<proteinExistence type="predicted"/>
<dbReference type="PANTHER" id="PTHR22617">
    <property type="entry name" value="CHEMOTAXIS SENSOR HISTIDINE KINASE-RELATED"/>
    <property type="match status" value="1"/>
</dbReference>